<evidence type="ECO:0000313" key="2">
    <source>
        <dbReference type="Proteomes" id="UP001239111"/>
    </source>
</evidence>
<reference evidence="1" key="1">
    <citation type="submission" date="2023-04" db="EMBL/GenBank/DDBJ databases">
        <title>A chromosome-level genome assembly of the parasitoid wasp Eretmocerus hayati.</title>
        <authorList>
            <person name="Zhong Y."/>
            <person name="Liu S."/>
            <person name="Liu Y."/>
        </authorList>
    </citation>
    <scope>NUCLEOTIDE SEQUENCE</scope>
    <source>
        <strain evidence="1">ZJU_SS_LIU_2023</strain>
    </source>
</reference>
<protein>
    <submittedName>
        <fullName evidence="1">Uncharacterized protein</fullName>
    </submittedName>
</protein>
<proteinExistence type="predicted"/>
<organism evidence="1 2">
    <name type="scientific">Eretmocerus hayati</name>
    <dbReference type="NCBI Taxonomy" id="131215"/>
    <lineage>
        <taxon>Eukaryota</taxon>
        <taxon>Metazoa</taxon>
        <taxon>Ecdysozoa</taxon>
        <taxon>Arthropoda</taxon>
        <taxon>Hexapoda</taxon>
        <taxon>Insecta</taxon>
        <taxon>Pterygota</taxon>
        <taxon>Neoptera</taxon>
        <taxon>Endopterygota</taxon>
        <taxon>Hymenoptera</taxon>
        <taxon>Apocrita</taxon>
        <taxon>Proctotrupomorpha</taxon>
        <taxon>Chalcidoidea</taxon>
        <taxon>Aphelinidae</taxon>
        <taxon>Aphelininae</taxon>
        <taxon>Eretmocerus</taxon>
    </lineage>
</organism>
<comment type="caution">
    <text evidence="1">The sequence shown here is derived from an EMBL/GenBank/DDBJ whole genome shotgun (WGS) entry which is preliminary data.</text>
</comment>
<dbReference type="Proteomes" id="UP001239111">
    <property type="component" value="Chromosome 1"/>
</dbReference>
<dbReference type="EMBL" id="CM056741">
    <property type="protein sequence ID" value="KAJ8687932.1"/>
    <property type="molecule type" value="Genomic_DNA"/>
</dbReference>
<name>A0ACC2PX36_9HYME</name>
<keyword evidence="2" id="KW-1185">Reference proteome</keyword>
<accession>A0ACC2PX36</accession>
<gene>
    <name evidence="1" type="ORF">QAD02_023727</name>
</gene>
<evidence type="ECO:0000313" key="1">
    <source>
        <dbReference type="EMBL" id="KAJ8687932.1"/>
    </source>
</evidence>
<sequence length="280" mass="31760">MFHVSPIPTILLLILGILYDDIEAEPIIGSNVKQERGNQFPYLVSILINGFFEDPDDESYVVCAGTLVSDRHVLTVAHCFTEDQEKSLIKVSVRSMNLQKYDQFSIHEIITYTDWAAQHNRVLENDDNDIAILTLDRRVEELHVRPATISRLKNEDLEGKKVTIVSWAVSESVLVPKVIEFGSAYVLSASTCVKEVKSRTETEFLMDNTRLCTSARPYLIMTCGDSGGPMLLKDMIVGINKGICPSDHVDSEVIPKAHKVNIHMSVYYYRDFIHDVIKRW</sequence>